<dbReference type="Proteomes" id="UP001254488">
    <property type="component" value="Unassembled WGS sequence"/>
</dbReference>
<feature type="non-terminal residue" evidence="2">
    <location>
        <position position="100"/>
    </location>
</feature>
<dbReference type="InterPro" id="IPR011049">
    <property type="entry name" value="Serralysin-like_metalloprot_C"/>
</dbReference>
<organism evidence="2 3">
    <name type="scientific">Patiriisocius hiemis</name>
    <dbReference type="NCBI Taxonomy" id="3075604"/>
    <lineage>
        <taxon>Bacteria</taxon>
        <taxon>Pseudomonadati</taxon>
        <taxon>Bacteroidota</taxon>
        <taxon>Flavobacteriia</taxon>
        <taxon>Flavobacteriales</taxon>
        <taxon>Flavobacteriaceae</taxon>
        <taxon>Patiriisocius</taxon>
    </lineage>
</organism>
<accession>A0ABU2YFP3</accession>
<evidence type="ECO:0000313" key="2">
    <source>
        <dbReference type="EMBL" id="MDT0557001.1"/>
    </source>
</evidence>
<reference evidence="2 3" key="1">
    <citation type="submission" date="2023-09" db="EMBL/GenBank/DDBJ databases">
        <authorList>
            <person name="Rey-Velasco X."/>
        </authorList>
    </citation>
    <scope>NUCLEOTIDE SEQUENCE [LARGE SCALE GENOMIC DNA]</scope>
    <source>
        <strain evidence="2 3">W242</strain>
    </source>
</reference>
<dbReference type="SUPFAM" id="SSF101967">
    <property type="entry name" value="Adhesin YadA, collagen-binding domain"/>
    <property type="match status" value="1"/>
</dbReference>
<proteinExistence type="predicted"/>
<comment type="caution">
    <text evidence="2">The sequence shown here is derived from an EMBL/GenBank/DDBJ whole genome shotgun (WGS) entry which is preliminary data.</text>
</comment>
<sequence>SGNESFTAGSGTSSDGDFSIAMGNSNSIGAAGDNSATIGSLNNVTGPNAIALGTNNIVSGQGAFAGGSNNTASGQDATAFNNSTASGTFSFAAIAGNASG</sequence>
<evidence type="ECO:0000313" key="3">
    <source>
        <dbReference type="Proteomes" id="UP001254488"/>
    </source>
</evidence>
<feature type="non-terminal residue" evidence="2">
    <location>
        <position position="1"/>
    </location>
</feature>
<gene>
    <name evidence="2" type="ORF">RM538_13405</name>
</gene>
<protein>
    <recommendedName>
        <fullName evidence="1">Trimeric autotransporter adhesin YadA-like head domain-containing protein</fullName>
    </recommendedName>
</protein>
<dbReference type="Gene3D" id="2.150.10.10">
    <property type="entry name" value="Serralysin-like metalloprotease, C-terminal"/>
    <property type="match status" value="1"/>
</dbReference>
<dbReference type="RefSeq" id="WP_311333946.1">
    <property type="nucleotide sequence ID" value="NZ_JAVRHZ010000029.1"/>
</dbReference>
<dbReference type="EMBL" id="JAVRHZ010000029">
    <property type="protein sequence ID" value="MDT0557001.1"/>
    <property type="molecule type" value="Genomic_DNA"/>
</dbReference>
<dbReference type="Pfam" id="PF05658">
    <property type="entry name" value="YadA_head"/>
    <property type="match status" value="1"/>
</dbReference>
<name>A0ABU2YFP3_9FLAO</name>
<evidence type="ECO:0000259" key="1">
    <source>
        <dbReference type="Pfam" id="PF05658"/>
    </source>
</evidence>
<keyword evidence="3" id="KW-1185">Reference proteome</keyword>
<feature type="domain" description="Trimeric autotransporter adhesin YadA-like head" evidence="1">
    <location>
        <begin position="30"/>
        <end position="55"/>
    </location>
</feature>
<dbReference type="InterPro" id="IPR008640">
    <property type="entry name" value="Adhesin_Head_dom"/>
</dbReference>